<dbReference type="InterPro" id="IPR050828">
    <property type="entry name" value="C-type_lectin/matrix_domain"/>
</dbReference>
<dbReference type="Gene3D" id="3.10.100.10">
    <property type="entry name" value="Mannose-Binding Protein A, subunit A"/>
    <property type="match status" value="1"/>
</dbReference>
<organism evidence="4 5">
    <name type="scientific">Pelusios castaneus</name>
    <name type="common">West African mud turtle</name>
    <dbReference type="NCBI Taxonomy" id="367368"/>
    <lineage>
        <taxon>Eukaryota</taxon>
        <taxon>Metazoa</taxon>
        <taxon>Chordata</taxon>
        <taxon>Craniata</taxon>
        <taxon>Vertebrata</taxon>
        <taxon>Euteleostomi</taxon>
        <taxon>Archelosauria</taxon>
        <taxon>Testudinata</taxon>
        <taxon>Testudines</taxon>
        <taxon>Pleurodira</taxon>
        <taxon>Pelomedusidae</taxon>
        <taxon>Pelusios</taxon>
    </lineage>
</organism>
<dbReference type="Ensembl" id="ENSPCET00000004928.1">
    <property type="protein sequence ID" value="ENSPCEP00000004758.1"/>
    <property type="gene ID" value="ENSPCEG00000003703.1"/>
</dbReference>
<reference evidence="4" key="2">
    <citation type="submission" date="2025-09" db="UniProtKB">
        <authorList>
            <consortium name="Ensembl"/>
        </authorList>
    </citation>
    <scope>IDENTIFICATION</scope>
</reference>
<evidence type="ECO:0000256" key="2">
    <source>
        <dbReference type="ARBA" id="ARBA00022734"/>
    </source>
</evidence>
<dbReference type="InterPro" id="IPR001304">
    <property type="entry name" value="C-type_lectin-like"/>
</dbReference>
<evidence type="ECO:0000259" key="3">
    <source>
        <dbReference type="PROSITE" id="PS50041"/>
    </source>
</evidence>
<evidence type="ECO:0000313" key="4">
    <source>
        <dbReference type="Ensembl" id="ENSPCEP00000004758.1"/>
    </source>
</evidence>
<dbReference type="AlphaFoldDB" id="A0A8C8VFQ6"/>
<dbReference type="Pfam" id="PF00059">
    <property type="entry name" value="Lectin_C"/>
    <property type="match status" value="1"/>
</dbReference>
<dbReference type="InterPro" id="IPR016187">
    <property type="entry name" value="CTDL_fold"/>
</dbReference>
<dbReference type="InterPro" id="IPR033992">
    <property type="entry name" value="NKR-like_CTLD"/>
</dbReference>
<reference evidence="4" key="1">
    <citation type="submission" date="2025-08" db="UniProtKB">
        <authorList>
            <consortium name="Ensembl"/>
        </authorList>
    </citation>
    <scope>IDENTIFICATION</scope>
</reference>
<evidence type="ECO:0000256" key="1">
    <source>
        <dbReference type="ARBA" id="ARBA00004401"/>
    </source>
</evidence>
<dbReference type="GO" id="GO:0030246">
    <property type="term" value="F:carbohydrate binding"/>
    <property type="evidence" value="ECO:0007669"/>
    <property type="project" value="UniProtKB-KW"/>
</dbReference>
<dbReference type="Proteomes" id="UP000694393">
    <property type="component" value="Unplaced"/>
</dbReference>
<accession>A0A8C8VFQ6</accession>
<dbReference type="PROSITE" id="PS50041">
    <property type="entry name" value="C_TYPE_LECTIN_2"/>
    <property type="match status" value="1"/>
</dbReference>
<dbReference type="CDD" id="cd03593">
    <property type="entry name" value="CLECT_NK_receptors_like"/>
    <property type="match status" value="1"/>
</dbReference>
<protein>
    <recommendedName>
        <fullName evidence="3">C-type lectin domain-containing protein</fullName>
    </recommendedName>
</protein>
<dbReference type="PANTHER" id="PTHR45710">
    <property type="entry name" value="C-TYPE LECTIN DOMAIN-CONTAINING PROTEIN 180"/>
    <property type="match status" value="1"/>
</dbReference>
<dbReference type="InterPro" id="IPR016186">
    <property type="entry name" value="C-type_lectin-like/link_sf"/>
</dbReference>
<dbReference type="GO" id="GO:0005886">
    <property type="term" value="C:plasma membrane"/>
    <property type="evidence" value="ECO:0007669"/>
    <property type="project" value="UniProtKB-SubCell"/>
</dbReference>
<name>A0A8C8VFQ6_9SAUR</name>
<dbReference type="SMART" id="SM00034">
    <property type="entry name" value="CLECT"/>
    <property type="match status" value="1"/>
</dbReference>
<dbReference type="SUPFAM" id="SSF56436">
    <property type="entry name" value="C-type lectin-like"/>
    <property type="match status" value="1"/>
</dbReference>
<evidence type="ECO:0000313" key="5">
    <source>
        <dbReference type="Proteomes" id="UP000694393"/>
    </source>
</evidence>
<proteinExistence type="predicted"/>
<keyword evidence="5" id="KW-1185">Reference proteome</keyword>
<feature type="domain" description="C-type lectin" evidence="3">
    <location>
        <begin position="56"/>
        <end position="160"/>
    </location>
</feature>
<keyword evidence="2" id="KW-0430">Lectin</keyword>
<comment type="subcellular location">
    <subcellularLocation>
        <location evidence="1">Cell membrane</location>
        <topology evidence="1">Single-pass type II membrane protein</topology>
    </subcellularLocation>
</comment>
<sequence length="185" mass="20187">MNPAPSVVIWDGGAVRLWLGFIYLLPWDLITGSREGLALHPCPPAGPTCPDGWVGFQGKCYYFSEDEGNWTSSQTHCSALNASLAGIDTQQDMGFMVRHKGTFDHWIGLRRDLGLPWKWANGTEFNNLFPIGGGGGDCAYLNQDELSSSQCTGIRFWICSKPDVFTAARQTAVEQAGSPSGLQKL</sequence>
<dbReference type="PANTHER" id="PTHR45710:SF35">
    <property type="entry name" value="C-TYPE LECTIN DOMAIN FAMILY 2 MEMBER D"/>
    <property type="match status" value="1"/>
</dbReference>